<dbReference type="Proteomes" id="UP000184327">
    <property type="component" value="Unassembled WGS sequence"/>
</dbReference>
<reference evidence="3 4" key="1">
    <citation type="submission" date="2016-11" db="EMBL/GenBank/DDBJ databases">
        <authorList>
            <person name="Jaros S."/>
            <person name="Januszkiewicz K."/>
            <person name="Wedrychowicz H."/>
        </authorList>
    </citation>
    <scope>NUCLEOTIDE SEQUENCE [LARGE SCALE GENOMIC DNA]</scope>
    <source>
        <strain evidence="3 4">DSM 16112</strain>
    </source>
</reference>
<accession>A0A1M4VY94</accession>
<dbReference type="AlphaFoldDB" id="A0A1M4VY94"/>
<dbReference type="PIRSF" id="PIRSF018266">
    <property type="entry name" value="FecR"/>
    <property type="match status" value="1"/>
</dbReference>
<dbReference type="InterPro" id="IPR032623">
    <property type="entry name" value="FecR_N"/>
</dbReference>
<dbReference type="NCBIfam" id="TIGR01409">
    <property type="entry name" value="TAT_signal_seq"/>
    <property type="match status" value="1"/>
</dbReference>
<dbReference type="EMBL" id="FQUZ01000006">
    <property type="protein sequence ID" value="SHE73919.1"/>
    <property type="molecule type" value="Genomic_DNA"/>
</dbReference>
<dbReference type="Gene3D" id="2.60.120.1440">
    <property type="match status" value="1"/>
</dbReference>
<feature type="domain" description="FecR N-terminal" evidence="2">
    <location>
        <begin position="3"/>
        <end position="44"/>
    </location>
</feature>
<dbReference type="InterPro" id="IPR019546">
    <property type="entry name" value="TAT_signal_bac_arc"/>
</dbReference>
<dbReference type="Pfam" id="PF16220">
    <property type="entry name" value="DUF4880"/>
    <property type="match status" value="1"/>
</dbReference>
<sequence>MLEQAVAWHVRLSDSPLDADEQAQYRQWLAADPAHAQALERVAQRLGHAVQPLKMALAAPDSGLRQTFLKPARTRRHFLGKLCVAGGVGGVALWLVDHSHAPVAGWLADYAAPTATRRHFTLPDGSQMLLDARSQVDLAFSGQWRDVHLRTGALYIQVAQDADRPLRVHTEEGLVQALGTRFAVRQEDGFSTVAVEQHSVRVQPRAGAHHVLRAGQGISFRREGVDRAAREWQSVLHWKDGILEVHNRSLGEVAAALRPYYPGILRVEPRAAAIRVSGVFSLDDPQRTLLALVHTTPIRLTQYSRWISVIEHL</sequence>
<dbReference type="STRING" id="1122156.SAMN02745117_00760"/>
<dbReference type="PANTHER" id="PTHR30273:SF2">
    <property type="entry name" value="PROTEIN FECR"/>
    <property type="match status" value="1"/>
</dbReference>
<gene>
    <name evidence="3" type="ORF">SAMN02745117_00760</name>
</gene>
<protein>
    <submittedName>
        <fullName evidence="3">FecR family protein</fullName>
    </submittedName>
</protein>
<evidence type="ECO:0000313" key="3">
    <source>
        <dbReference type="EMBL" id="SHE73919.1"/>
    </source>
</evidence>
<dbReference type="PANTHER" id="PTHR30273">
    <property type="entry name" value="PERIPLASMIC SIGNAL SENSOR AND SIGMA FACTOR ACTIVATOR FECR-RELATED"/>
    <property type="match status" value="1"/>
</dbReference>
<evidence type="ECO:0000259" key="2">
    <source>
        <dbReference type="Pfam" id="PF16220"/>
    </source>
</evidence>
<evidence type="ECO:0000259" key="1">
    <source>
        <dbReference type="Pfam" id="PF04773"/>
    </source>
</evidence>
<keyword evidence="4" id="KW-1185">Reference proteome</keyword>
<dbReference type="Pfam" id="PF04773">
    <property type="entry name" value="FecR"/>
    <property type="match status" value="1"/>
</dbReference>
<proteinExistence type="predicted"/>
<dbReference type="InterPro" id="IPR012373">
    <property type="entry name" value="Ferrdict_sens_TM"/>
</dbReference>
<name>A0A1M4VY94_9BURK</name>
<dbReference type="GO" id="GO:0016989">
    <property type="term" value="F:sigma factor antagonist activity"/>
    <property type="evidence" value="ECO:0007669"/>
    <property type="project" value="TreeGrafter"/>
</dbReference>
<evidence type="ECO:0000313" key="4">
    <source>
        <dbReference type="Proteomes" id="UP000184327"/>
    </source>
</evidence>
<dbReference type="InterPro" id="IPR006860">
    <property type="entry name" value="FecR"/>
</dbReference>
<feature type="domain" description="FecR protein" evidence="1">
    <location>
        <begin position="110"/>
        <end position="200"/>
    </location>
</feature>
<organism evidence="3 4">
    <name type="scientific">Lampropedia hyalina DSM 16112</name>
    <dbReference type="NCBI Taxonomy" id="1122156"/>
    <lineage>
        <taxon>Bacteria</taxon>
        <taxon>Pseudomonadati</taxon>
        <taxon>Pseudomonadota</taxon>
        <taxon>Betaproteobacteria</taxon>
        <taxon>Burkholderiales</taxon>
        <taxon>Comamonadaceae</taxon>
        <taxon>Lampropedia</taxon>
    </lineage>
</organism>